<dbReference type="SUPFAM" id="SSF140383">
    <property type="entry name" value="BSD domain-like"/>
    <property type="match status" value="2"/>
</dbReference>
<dbReference type="RefSeq" id="XP_032837251.1">
    <property type="nucleotide sequence ID" value="XM_032981360.1"/>
</dbReference>
<feature type="domain" description="BSD" evidence="8">
    <location>
        <begin position="177"/>
        <end position="229"/>
    </location>
</feature>
<dbReference type="CTD" id="2965"/>
<dbReference type="GO" id="GO:0000439">
    <property type="term" value="C:transcription factor TFIIH core complex"/>
    <property type="evidence" value="ECO:0007669"/>
    <property type="project" value="InterPro"/>
</dbReference>
<dbReference type="InterPro" id="IPR005607">
    <property type="entry name" value="BSD_dom"/>
</dbReference>
<evidence type="ECO:0000256" key="5">
    <source>
        <dbReference type="ARBA" id="ARBA00023163"/>
    </source>
</evidence>
<evidence type="ECO:0000256" key="4">
    <source>
        <dbReference type="ARBA" id="ARBA00023015"/>
    </source>
</evidence>
<protein>
    <submittedName>
        <fullName evidence="10">General transcription factor IIH subunit 1</fullName>
    </submittedName>
</protein>
<evidence type="ECO:0000259" key="8">
    <source>
        <dbReference type="PROSITE" id="PS50858"/>
    </source>
</evidence>
<dbReference type="InterPro" id="IPR035925">
    <property type="entry name" value="BSD_dom_sf"/>
</dbReference>
<feature type="region of interest" description="Disordered" evidence="7">
    <location>
        <begin position="323"/>
        <end position="359"/>
    </location>
</feature>
<feature type="region of interest" description="Disordered" evidence="7">
    <location>
        <begin position="274"/>
        <end position="304"/>
    </location>
</feature>
<reference evidence="10" key="1">
    <citation type="submission" date="2025-08" db="UniProtKB">
        <authorList>
            <consortium name="RefSeq"/>
        </authorList>
    </citation>
    <scope>IDENTIFICATION</scope>
    <source>
        <tissue evidence="10">Sperm</tissue>
    </source>
</reference>
<dbReference type="Pfam" id="PF08567">
    <property type="entry name" value="PH_TFIIH"/>
    <property type="match status" value="1"/>
</dbReference>
<keyword evidence="4" id="KW-0805">Transcription regulation</keyword>
<keyword evidence="3" id="KW-0677">Repeat</keyword>
<dbReference type="InterPro" id="IPR013876">
    <property type="entry name" value="TFIIH_BTF_p62_N"/>
</dbReference>
<keyword evidence="9" id="KW-1185">Reference proteome</keyword>
<sequence>MSSSEEVLLLVSHVRYRKQDGSLYLMAGRLAWGARGTHRFTASIDYADIQSQKITPDGRAKVQLQVITHGGEATTFHFSSAAAASRDRDSVKELLQQLLPRFKRRANQELEHKNRLLQQDPVLFLLYKELVVGHVISAEEFWANRIASGGAEGPSPSPQTVGVSAAFLADVRPQADGCNGLKYNLTNDIIQSIFTTYPAVREKFVGNVPHAMTEREFWTRFFQSHYFHRDRLSSGSQDIFSECAKQDERGLQEIVDRGVWNPLLDLTAMGDSSLGEGYGSSSPPSTSSCTSSSTASTASSARSSSNAIIIRRLNQHSSMVLATNTSRGSVSGEAVKRCSGDAENQQQPQQPQQPPTKKNCVEEACRYEDLLEPRPNETVTLNLKRSDRYFHGPVPVQPCPYSTGHEILGAVGATRSEMASYTPCPQQALSAALSSSAIASLSPGGSLMQGGAQSSSREMISVELQDELLLLYLSLGELLRHFWGCFPLNSPLQQDKVMRVRLSLERFTSSRLLPFNDKLSRNHVSTNVTSHLLEMLDAAYSKLSSWQSRQQHGRQRP</sequence>
<name>A0AAJ7UIS7_PETMA</name>
<dbReference type="InterPro" id="IPR011993">
    <property type="entry name" value="PH-like_dom_sf"/>
</dbReference>
<dbReference type="KEGG" id="pmrn:116958632"/>
<keyword evidence="5" id="KW-0804">Transcription</keyword>
<dbReference type="Gene3D" id="6.10.140.1200">
    <property type="match status" value="1"/>
</dbReference>
<dbReference type="GO" id="GO:0006289">
    <property type="term" value="P:nucleotide-excision repair"/>
    <property type="evidence" value="ECO:0007669"/>
    <property type="project" value="InterPro"/>
</dbReference>
<evidence type="ECO:0000256" key="1">
    <source>
        <dbReference type="ARBA" id="ARBA00004123"/>
    </source>
</evidence>
<comment type="subcellular location">
    <subcellularLocation>
        <location evidence="1">Nucleus</location>
    </subcellularLocation>
</comment>
<keyword evidence="6" id="KW-0539">Nucleus</keyword>
<evidence type="ECO:0000313" key="10">
    <source>
        <dbReference type="RefSeq" id="XP_032837251.1"/>
    </source>
</evidence>
<dbReference type="CDD" id="cd13229">
    <property type="entry name" value="PH_TFIIH"/>
    <property type="match status" value="1"/>
</dbReference>
<dbReference type="GO" id="GO:0006351">
    <property type="term" value="P:DNA-templated transcription"/>
    <property type="evidence" value="ECO:0007669"/>
    <property type="project" value="InterPro"/>
</dbReference>
<evidence type="ECO:0000256" key="6">
    <source>
        <dbReference type="ARBA" id="ARBA00023242"/>
    </source>
</evidence>
<feature type="compositionally biased region" description="Low complexity" evidence="7">
    <location>
        <begin position="280"/>
        <end position="304"/>
    </location>
</feature>
<evidence type="ECO:0000256" key="3">
    <source>
        <dbReference type="ARBA" id="ARBA00022737"/>
    </source>
</evidence>
<dbReference type="Gene3D" id="2.30.29.30">
    <property type="entry name" value="Pleckstrin-homology domain (PH domain)/Phosphotyrosine-binding domain (PTB)"/>
    <property type="match status" value="1"/>
</dbReference>
<evidence type="ECO:0000256" key="7">
    <source>
        <dbReference type="SAM" id="MobiDB-lite"/>
    </source>
</evidence>
<evidence type="ECO:0000256" key="2">
    <source>
        <dbReference type="ARBA" id="ARBA00009448"/>
    </source>
</evidence>
<dbReference type="InterPro" id="IPR027079">
    <property type="entry name" value="Tfb1/GTF2H1"/>
</dbReference>
<dbReference type="Pfam" id="PF03909">
    <property type="entry name" value="BSD"/>
    <property type="match status" value="1"/>
</dbReference>
<dbReference type="SUPFAM" id="SSF50729">
    <property type="entry name" value="PH domain-like"/>
    <property type="match status" value="1"/>
</dbReference>
<proteinExistence type="inferred from homology"/>
<gene>
    <name evidence="10" type="primary">GTF2H1</name>
</gene>
<accession>A0AAJ7UIS7</accession>
<evidence type="ECO:0000313" key="9">
    <source>
        <dbReference type="Proteomes" id="UP001318040"/>
    </source>
</evidence>
<dbReference type="Proteomes" id="UP001318040">
    <property type="component" value="Chromosome 80"/>
</dbReference>
<dbReference type="PROSITE" id="PS50858">
    <property type="entry name" value="BSD"/>
    <property type="match status" value="2"/>
</dbReference>
<dbReference type="AlphaFoldDB" id="A0AAJ7UIS7"/>
<dbReference type="PANTHER" id="PTHR12856">
    <property type="entry name" value="TRANSCRIPTION INITIATION FACTOR IIH-RELATED"/>
    <property type="match status" value="1"/>
</dbReference>
<comment type="similarity">
    <text evidence="2">Belongs to the TFB1 family.</text>
</comment>
<organism evidence="9 10">
    <name type="scientific">Petromyzon marinus</name>
    <name type="common">Sea lamprey</name>
    <dbReference type="NCBI Taxonomy" id="7757"/>
    <lineage>
        <taxon>Eukaryota</taxon>
        <taxon>Metazoa</taxon>
        <taxon>Chordata</taxon>
        <taxon>Craniata</taxon>
        <taxon>Vertebrata</taxon>
        <taxon>Cyclostomata</taxon>
        <taxon>Hyperoartia</taxon>
        <taxon>Petromyzontiformes</taxon>
        <taxon>Petromyzontidae</taxon>
        <taxon>Petromyzon</taxon>
    </lineage>
</organism>
<feature type="domain" description="BSD" evidence="8">
    <location>
        <begin position="98"/>
        <end position="146"/>
    </location>
</feature>
<dbReference type="SMART" id="SM00751">
    <property type="entry name" value="BSD"/>
    <property type="match status" value="2"/>
</dbReference>